<reference evidence="1 2" key="1">
    <citation type="submission" date="2019-02" db="EMBL/GenBank/DDBJ databases">
        <title>Deep-cultivation of Planctomycetes and their phenomic and genomic characterization uncovers novel biology.</title>
        <authorList>
            <person name="Wiegand S."/>
            <person name="Jogler M."/>
            <person name="Boedeker C."/>
            <person name="Pinto D."/>
            <person name="Vollmers J."/>
            <person name="Rivas-Marin E."/>
            <person name="Kohn T."/>
            <person name="Peeters S.H."/>
            <person name="Heuer A."/>
            <person name="Rast P."/>
            <person name="Oberbeckmann S."/>
            <person name="Bunk B."/>
            <person name="Jeske O."/>
            <person name="Meyerdierks A."/>
            <person name="Storesund J.E."/>
            <person name="Kallscheuer N."/>
            <person name="Luecker S."/>
            <person name="Lage O.M."/>
            <person name="Pohl T."/>
            <person name="Merkel B.J."/>
            <person name="Hornburger P."/>
            <person name="Mueller R.-W."/>
            <person name="Bruemmer F."/>
            <person name="Labrenz M."/>
            <person name="Spormann A.M."/>
            <person name="Op den Camp H."/>
            <person name="Overmann J."/>
            <person name="Amann R."/>
            <person name="Jetten M.S.M."/>
            <person name="Mascher T."/>
            <person name="Medema M.H."/>
            <person name="Devos D.P."/>
            <person name="Kaster A.-K."/>
            <person name="Ovreas L."/>
            <person name="Rohde M."/>
            <person name="Galperin M.Y."/>
            <person name="Jogler C."/>
        </authorList>
    </citation>
    <scope>NUCLEOTIDE SEQUENCE [LARGE SCALE GENOMIC DNA]</scope>
    <source>
        <strain evidence="1 2">ETA_A8</strain>
    </source>
</reference>
<dbReference type="InterPro" id="IPR011009">
    <property type="entry name" value="Kinase-like_dom_sf"/>
</dbReference>
<dbReference type="AlphaFoldDB" id="A0A517YLF4"/>
<keyword evidence="2" id="KW-1185">Reference proteome</keyword>
<protein>
    <submittedName>
        <fullName evidence="1">Uncharacterized protein</fullName>
    </submittedName>
</protein>
<proteinExistence type="predicted"/>
<dbReference type="SUPFAM" id="SSF56112">
    <property type="entry name" value="Protein kinase-like (PK-like)"/>
    <property type="match status" value="1"/>
</dbReference>
<sequence>MGSGTDGSVWETNRRTAVKILKLPQTFQQELESYRRLFQANITEICGYAVPRLIDFSVPLLAIEIDIVQPPRILDFGKVTLDRPPDFSEQTMADWNDLQQELWGDHWPTIQKILARLRSLGIYYSDPNPYNITPENWDPEL</sequence>
<organism evidence="1 2">
    <name type="scientific">Anatilimnocola aggregata</name>
    <dbReference type="NCBI Taxonomy" id="2528021"/>
    <lineage>
        <taxon>Bacteria</taxon>
        <taxon>Pseudomonadati</taxon>
        <taxon>Planctomycetota</taxon>
        <taxon>Planctomycetia</taxon>
        <taxon>Pirellulales</taxon>
        <taxon>Pirellulaceae</taxon>
        <taxon>Anatilimnocola</taxon>
    </lineage>
</organism>
<accession>A0A517YLF4</accession>
<dbReference type="EMBL" id="CP036274">
    <property type="protein sequence ID" value="QDU31057.1"/>
    <property type="molecule type" value="Genomic_DNA"/>
</dbReference>
<name>A0A517YLF4_9BACT</name>
<dbReference type="Proteomes" id="UP000315017">
    <property type="component" value="Chromosome"/>
</dbReference>
<evidence type="ECO:0000313" key="2">
    <source>
        <dbReference type="Proteomes" id="UP000315017"/>
    </source>
</evidence>
<gene>
    <name evidence="1" type="ORF">ETAA8_62100</name>
</gene>
<dbReference type="KEGG" id="aagg:ETAA8_62100"/>
<evidence type="ECO:0000313" key="1">
    <source>
        <dbReference type="EMBL" id="QDU31057.1"/>
    </source>
</evidence>